<name>A0A0A2EY75_PORCN</name>
<keyword evidence="5 7" id="KW-1133">Transmembrane helix</keyword>
<evidence type="ECO:0000256" key="2">
    <source>
        <dbReference type="ARBA" id="ARBA00005262"/>
    </source>
</evidence>
<sequence length="174" mass="19146">MIYLELLWVYLKIGLFGFGGGYAMLSLIQEEVVHKHHWLTMQEFTDIVAISQMTPGPIGINSATYIGYTVTGSIWGSILATVAVSLPSFVLVLLISLSFAKFRQNKHVDAVFTGIRPAAVGLIAAAALLLINGENFIDYKSYFLFGVVLLFVLKKWLHPILLIILAGISGLILY</sequence>
<comment type="subcellular location">
    <subcellularLocation>
        <location evidence="1">Cell membrane</location>
        <topology evidence="1">Multi-pass membrane protein</topology>
    </subcellularLocation>
</comment>
<dbReference type="InterPro" id="IPR003370">
    <property type="entry name" value="Chromate_transpt"/>
</dbReference>
<reference evidence="8 9" key="1">
    <citation type="submission" date="2014-08" db="EMBL/GenBank/DDBJ databases">
        <title>Porphyromonas cangingivalis strain:COT-109_OH1386 Genome sequencing.</title>
        <authorList>
            <person name="Wallis C."/>
            <person name="Deusch O."/>
            <person name="O'Flynn C."/>
            <person name="Davis I."/>
            <person name="Jospin G."/>
            <person name="Darling A.E."/>
            <person name="Coil D.A."/>
            <person name="Alexiev A."/>
            <person name="Horsfall A."/>
            <person name="Kirkwood N."/>
            <person name="Harris S."/>
            <person name="Eisen J.A."/>
        </authorList>
    </citation>
    <scope>NUCLEOTIDE SEQUENCE [LARGE SCALE GENOMIC DNA]</scope>
    <source>
        <strain evidence="9">COT-109 OH1386</strain>
    </source>
</reference>
<dbReference type="RefSeq" id="WP_036851416.1">
    <property type="nucleotide sequence ID" value="NZ_JQJD01000030.1"/>
</dbReference>
<keyword evidence="9" id="KW-1185">Reference proteome</keyword>
<evidence type="ECO:0000313" key="8">
    <source>
        <dbReference type="EMBL" id="KGN81254.1"/>
    </source>
</evidence>
<dbReference type="PANTHER" id="PTHR43663:SF1">
    <property type="entry name" value="CHROMATE TRANSPORTER"/>
    <property type="match status" value="1"/>
</dbReference>
<protein>
    <submittedName>
        <fullName evidence="8">Chromate transporter</fullName>
    </submittedName>
</protein>
<dbReference type="AlphaFoldDB" id="A0A0A2EY75"/>
<keyword evidence="4 7" id="KW-0812">Transmembrane</keyword>
<dbReference type="Proteomes" id="UP000030125">
    <property type="component" value="Unassembled WGS sequence"/>
</dbReference>
<evidence type="ECO:0000256" key="7">
    <source>
        <dbReference type="SAM" id="Phobius"/>
    </source>
</evidence>
<evidence type="ECO:0000256" key="4">
    <source>
        <dbReference type="ARBA" id="ARBA00022692"/>
    </source>
</evidence>
<accession>A0A0A2EY75</accession>
<dbReference type="InterPro" id="IPR052518">
    <property type="entry name" value="CHR_Transporter"/>
</dbReference>
<dbReference type="GO" id="GO:0015109">
    <property type="term" value="F:chromate transmembrane transporter activity"/>
    <property type="evidence" value="ECO:0007669"/>
    <property type="project" value="InterPro"/>
</dbReference>
<evidence type="ECO:0000256" key="1">
    <source>
        <dbReference type="ARBA" id="ARBA00004651"/>
    </source>
</evidence>
<dbReference type="eggNOG" id="COG2059">
    <property type="taxonomic scope" value="Bacteria"/>
</dbReference>
<gene>
    <name evidence="8" type="ORF">HQ35_04635</name>
</gene>
<dbReference type="GO" id="GO:0005886">
    <property type="term" value="C:plasma membrane"/>
    <property type="evidence" value="ECO:0007669"/>
    <property type="project" value="UniProtKB-SubCell"/>
</dbReference>
<feature type="transmembrane region" description="Helical" evidence="7">
    <location>
        <begin position="7"/>
        <end position="28"/>
    </location>
</feature>
<feature type="transmembrane region" description="Helical" evidence="7">
    <location>
        <begin position="111"/>
        <end position="131"/>
    </location>
</feature>
<dbReference type="Pfam" id="PF02417">
    <property type="entry name" value="Chromate_transp"/>
    <property type="match status" value="1"/>
</dbReference>
<dbReference type="EMBL" id="JQJD01000030">
    <property type="protein sequence ID" value="KGN81254.1"/>
    <property type="molecule type" value="Genomic_DNA"/>
</dbReference>
<evidence type="ECO:0000256" key="6">
    <source>
        <dbReference type="ARBA" id="ARBA00023136"/>
    </source>
</evidence>
<comment type="caution">
    <text evidence="8">The sequence shown here is derived from an EMBL/GenBank/DDBJ whole genome shotgun (WGS) entry which is preliminary data.</text>
</comment>
<dbReference type="PANTHER" id="PTHR43663">
    <property type="entry name" value="CHROMATE TRANSPORT PROTEIN-RELATED"/>
    <property type="match status" value="1"/>
</dbReference>
<feature type="transmembrane region" description="Helical" evidence="7">
    <location>
        <begin position="74"/>
        <end position="99"/>
    </location>
</feature>
<evidence type="ECO:0000313" key="9">
    <source>
        <dbReference type="Proteomes" id="UP000030125"/>
    </source>
</evidence>
<dbReference type="OrthoDB" id="9788907at2"/>
<proteinExistence type="inferred from homology"/>
<comment type="similarity">
    <text evidence="2">Belongs to the chromate ion transporter (CHR) (TC 2.A.51) family.</text>
</comment>
<organism evidence="8 9">
    <name type="scientific">Porphyromonas cangingivalis</name>
    <dbReference type="NCBI Taxonomy" id="36874"/>
    <lineage>
        <taxon>Bacteria</taxon>
        <taxon>Pseudomonadati</taxon>
        <taxon>Bacteroidota</taxon>
        <taxon>Bacteroidia</taxon>
        <taxon>Bacteroidales</taxon>
        <taxon>Porphyromonadaceae</taxon>
        <taxon>Porphyromonas</taxon>
    </lineage>
</organism>
<evidence type="ECO:0000256" key="5">
    <source>
        <dbReference type="ARBA" id="ARBA00022989"/>
    </source>
</evidence>
<feature type="transmembrane region" description="Helical" evidence="7">
    <location>
        <begin position="143"/>
        <end position="173"/>
    </location>
</feature>
<dbReference type="STRING" id="36874.HQ34_03715"/>
<keyword evidence="6 7" id="KW-0472">Membrane</keyword>
<evidence type="ECO:0000256" key="3">
    <source>
        <dbReference type="ARBA" id="ARBA00022475"/>
    </source>
</evidence>
<keyword evidence="3" id="KW-1003">Cell membrane</keyword>